<keyword evidence="2 4" id="KW-0863">Zinc-finger</keyword>
<evidence type="ECO:0000313" key="7">
    <source>
        <dbReference type="EMBL" id="KAH0925155.1"/>
    </source>
</evidence>
<dbReference type="InterPro" id="IPR001841">
    <property type="entry name" value="Znf_RING"/>
</dbReference>
<dbReference type="Pfam" id="PF13920">
    <property type="entry name" value="zf-C3HC4_3"/>
    <property type="match status" value="1"/>
</dbReference>
<keyword evidence="5" id="KW-0812">Transmembrane</keyword>
<keyword evidence="8" id="KW-1185">Reference proteome</keyword>
<dbReference type="InterPro" id="IPR032008">
    <property type="entry name" value="APD1-4_N"/>
</dbReference>
<dbReference type="SUPFAM" id="SSF57850">
    <property type="entry name" value="RING/U-box"/>
    <property type="match status" value="1"/>
</dbReference>
<feature type="transmembrane region" description="Helical" evidence="5">
    <location>
        <begin position="688"/>
        <end position="707"/>
    </location>
</feature>
<dbReference type="Gene3D" id="3.30.40.10">
    <property type="entry name" value="Zinc/RING finger domain, C3HC4 (zinc finger)"/>
    <property type="match status" value="1"/>
</dbReference>
<proteinExistence type="predicted"/>
<dbReference type="InterPro" id="IPR013083">
    <property type="entry name" value="Znf_RING/FYVE/PHD"/>
</dbReference>
<evidence type="ECO:0000256" key="3">
    <source>
        <dbReference type="ARBA" id="ARBA00022833"/>
    </source>
</evidence>
<evidence type="ECO:0000256" key="4">
    <source>
        <dbReference type="PROSITE-ProRule" id="PRU00175"/>
    </source>
</evidence>
<dbReference type="Pfam" id="PF16041">
    <property type="entry name" value="APD1-4_M"/>
    <property type="match status" value="3"/>
</dbReference>
<keyword evidence="1" id="KW-0479">Metal-binding</keyword>
<keyword evidence="5" id="KW-0472">Membrane</keyword>
<dbReference type="PROSITE" id="PS50089">
    <property type="entry name" value="ZF_RING_2"/>
    <property type="match status" value="1"/>
</dbReference>
<feature type="transmembrane region" description="Helical" evidence="5">
    <location>
        <begin position="923"/>
        <end position="944"/>
    </location>
</feature>
<evidence type="ECO:0000259" key="6">
    <source>
        <dbReference type="PROSITE" id="PS50089"/>
    </source>
</evidence>
<name>A0ABQ8D706_BRANA</name>
<sequence>MDFRAQLLGDHPRPRWASSTSDDELKFSYAAMVFLGWINALKDYPLYLICLNLRSESVAMYMLAPVLRPTNVWIGPNASMLVEPNSIFIKSVKVENVYGSEPGLQLFGFYASPPVAVMNWSESRLVSVSHRSYGGCPYYLNEGASLNISYNVKPEGCSVRLVVDKVMATRWLWEEPPIDLTALTLNLIQGSGVIQLNISKTESYQLNVANPNLKDVEAIITLVSVVFLHTSIFFFELVMEFVQVELDIDVKAVVYDTKEPSFYKCNFSNSACTFNTMPFVGTSIVLTSPAHRQRVLSGDQEWFIRISYQARCTSYAIVTGLVICFILLSIKLNNWLQHHGEERYVMDDDSSIISLLVNKDDDMDFRAQLLGDHPRPRWAMAMYMLAPVLRPTNVWIGPNASMLVEPNSIFIKSVKVENVYGSEPGLQLFGFYASPPVAVMNWSESRLVSVSHRSYGGCPYYLNEGASLNISYNVKPEGCSVRLVVDKVIATRWLWEEPPNYETALSLNLIQGSGVIQLNIKNTESYHLNVANPNLKDVEAIITLVELDIDVKAVVYDTKEPPFYKCNFSNRACTFNTMPFVGTSIVITSPAYRQGVLSGEQEWFIRISYQARCTSYAIVTGLVICFILLSIKLNNWLQHHGEERYVMDDDSSIISLLVNKDDDMDFRLQLLGDRPRWGSSTSDVELKFSYVAMVFFGWIIVATFMLMRVSHPTNVWLGPNASMLVQPNSIFIKSVKVENVYGSEPGLQLFGFYASPPVAIMNWSESRLVSVSHRSYGGWPYYLNKGASLNISLNVKPEGSSVRLVVNKGTATRWLLEEPPFGDLIQGSGVIQVNISESETYYLNVANPNLKDVEVELDIDVRAVVYDTKEPPFYECNFSNGECTINTMPFVGTSIVLTSAAPRPGVLAEEQEWFIRISHQVRWTSYAIVTGLVICFLLVALELYKRFERAGEDRHVMDDDSSITSILVHKDDDVSSMCSWSESFAAYDADREDFSGNEGEASYGTKTRCAICFDAKRDCFFLPCGHCVACYQCGTKITEAAGSCPICRKKIKKVKQIYTV</sequence>
<evidence type="ECO:0000256" key="1">
    <source>
        <dbReference type="ARBA" id="ARBA00022723"/>
    </source>
</evidence>
<dbReference type="Pfam" id="PF16040">
    <property type="entry name" value="APD1-4_N"/>
    <property type="match status" value="3"/>
</dbReference>
<gene>
    <name evidence="7" type="ORF">HID58_017411</name>
</gene>
<dbReference type="PANTHER" id="PTHR46858">
    <property type="entry name" value="OS05G0521000 PROTEIN"/>
    <property type="match status" value="1"/>
</dbReference>
<feature type="domain" description="RING-type" evidence="6">
    <location>
        <begin position="1009"/>
        <end position="1048"/>
    </location>
</feature>
<organism evidence="7 8">
    <name type="scientific">Brassica napus</name>
    <name type="common">Rape</name>
    <dbReference type="NCBI Taxonomy" id="3708"/>
    <lineage>
        <taxon>Eukaryota</taxon>
        <taxon>Viridiplantae</taxon>
        <taxon>Streptophyta</taxon>
        <taxon>Embryophyta</taxon>
        <taxon>Tracheophyta</taxon>
        <taxon>Spermatophyta</taxon>
        <taxon>Magnoliopsida</taxon>
        <taxon>eudicotyledons</taxon>
        <taxon>Gunneridae</taxon>
        <taxon>Pentapetalae</taxon>
        <taxon>rosids</taxon>
        <taxon>malvids</taxon>
        <taxon>Brassicales</taxon>
        <taxon>Brassicaceae</taxon>
        <taxon>Brassiceae</taxon>
        <taxon>Brassica</taxon>
    </lineage>
</organism>
<feature type="transmembrane region" description="Helical" evidence="5">
    <location>
        <begin position="315"/>
        <end position="336"/>
    </location>
</feature>
<evidence type="ECO:0000313" key="8">
    <source>
        <dbReference type="Proteomes" id="UP000824890"/>
    </source>
</evidence>
<dbReference type="Proteomes" id="UP000824890">
    <property type="component" value="Unassembled WGS sequence"/>
</dbReference>
<keyword evidence="5" id="KW-1133">Transmembrane helix</keyword>
<evidence type="ECO:0000256" key="5">
    <source>
        <dbReference type="SAM" id="Phobius"/>
    </source>
</evidence>
<feature type="transmembrane region" description="Helical" evidence="5">
    <location>
        <begin position="613"/>
        <end position="631"/>
    </location>
</feature>
<protein>
    <recommendedName>
        <fullName evidence="6">RING-type domain-containing protein</fullName>
    </recommendedName>
</protein>
<dbReference type="PANTHER" id="PTHR46858:SF5">
    <property type="entry name" value="E3 UBIQUITIN-PROTEIN LIGASE APD1-RELATED"/>
    <property type="match status" value="1"/>
</dbReference>
<keyword evidence="3" id="KW-0862">Zinc</keyword>
<reference evidence="7 8" key="1">
    <citation type="submission" date="2021-05" db="EMBL/GenBank/DDBJ databases">
        <title>Genome Assembly of Synthetic Allotetraploid Brassica napus Reveals Homoeologous Exchanges between Subgenomes.</title>
        <authorList>
            <person name="Davis J.T."/>
        </authorList>
    </citation>
    <scope>NUCLEOTIDE SEQUENCE [LARGE SCALE GENOMIC DNA]</scope>
    <source>
        <strain evidence="8">cv. Da-Ae</strain>
        <tissue evidence="7">Seedling</tissue>
    </source>
</reference>
<dbReference type="SMART" id="SM00184">
    <property type="entry name" value="RING"/>
    <property type="match status" value="1"/>
</dbReference>
<dbReference type="EMBL" id="JAGKQM010000005">
    <property type="protein sequence ID" value="KAH0925155.1"/>
    <property type="molecule type" value="Genomic_DNA"/>
</dbReference>
<dbReference type="InterPro" id="IPR032010">
    <property type="entry name" value="APD1-4_M"/>
</dbReference>
<accession>A0ABQ8D706</accession>
<evidence type="ECO:0000256" key="2">
    <source>
        <dbReference type="ARBA" id="ARBA00022771"/>
    </source>
</evidence>
<comment type="caution">
    <text evidence="7">The sequence shown here is derived from an EMBL/GenBank/DDBJ whole genome shotgun (WGS) entry which is preliminary data.</text>
</comment>